<feature type="domain" description="Glycosyltransferase 2-like" evidence="3">
    <location>
        <begin position="458"/>
        <end position="587"/>
    </location>
</feature>
<dbReference type="InterPro" id="IPR001173">
    <property type="entry name" value="Glyco_trans_2-like"/>
</dbReference>
<dbReference type="RefSeq" id="WP_019622085.1">
    <property type="nucleotide sequence ID" value="NZ_AP014545.1"/>
</dbReference>
<dbReference type="KEGG" id="ajp:AMJAP_1066"/>
<dbReference type="GO" id="GO:0008610">
    <property type="term" value="P:lipid biosynthetic process"/>
    <property type="evidence" value="ECO:0007669"/>
    <property type="project" value="InterPro"/>
</dbReference>
<dbReference type="InterPro" id="IPR029063">
    <property type="entry name" value="SAM-dependent_MTases_sf"/>
</dbReference>
<dbReference type="PANTHER" id="PTHR40048:SF1">
    <property type="entry name" value="RHAMNOSYL O-METHYLTRANSFERASE"/>
    <property type="match status" value="1"/>
</dbReference>
<dbReference type="Pfam" id="PF08241">
    <property type="entry name" value="Methyltransf_11"/>
    <property type="match status" value="1"/>
</dbReference>
<accession>A0A7R6PFS8</accession>
<feature type="domain" description="Methyltransferase type 11" evidence="4">
    <location>
        <begin position="56"/>
        <end position="114"/>
    </location>
</feature>
<proteinExistence type="predicted"/>
<name>A0A7R6PFS8_9GAMM</name>
<dbReference type="Pfam" id="PF00535">
    <property type="entry name" value="Glycos_transf_2"/>
    <property type="match status" value="1"/>
</dbReference>
<dbReference type="PANTHER" id="PTHR40048">
    <property type="entry name" value="RHAMNOSYL O-METHYLTRANSFERASE"/>
    <property type="match status" value="1"/>
</dbReference>
<evidence type="ECO:0000256" key="1">
    <source>
        <dbReference type="ARBA" id="ARBA00022603"/>
    </source>
</evidence>
<keyword evidence="6" id="KW-1185">Reference proteome</keyword>
<dbReference type="GO" id="GO:0032259">
    <property type="term" value="P:methylation"/>
    <property type="evidence" value="ECO:0007669"/>
    <property type="project" value="UniProtKB-KW"/>
</dbReference>
<dbReference type="Gene3D" id="3.40.50.150">
    <property type="entry name" value="Vaccinia Virus protein VP39"/>
    <property type="match status" value="3"/>
</dbReference>
<dbReference type="GO" id="GO:0008757">
    <property type="term" value="F:S-adenosylmethionine-dependent methyltransferase activity"/>
    <property type="evidence" value="ECO:0007669"/>
    <property type="project" value="InterPro"/>
</dbReference>
<dbReference type="InterPro" id="IPR013216">
    <property type="entry name" value="Methyltransf_11"/>
</dbReference>
<gene>
    <name evidence="5" type="ORF">AMJAP_1066</name>
</gene>
<evidence type="ECO:0000313" key="6">
    <source>
        <dbReference type="Proteomes" id="UP000595663"/>
    </source>
</evidence>
<evidence type="ECO:0000259" key="3">
    <source>
        <dbReference type="Pfam" id="PF00535"/>
    </source>
</evidence>
<dbReference type="EMBL" id="AP014545">
    <property type="protein sequence ID" value="BBB25662.1"/>
    <property type="molecule type" value="Genomic_DNA"/>
</dbReference>
<dbReference type="AlphaFoldDB" id="A0A7R6PFS8"/>
<dbReference type="GO" id="GO:0071770">
    <property type="term" value="P:DIM/DIP cell wall layer assembly"/>
    <property type="evidence" value="ECO:0007669"/>
    <property type="project" value="TreeGrafter"/>
</dbReference>
<keyword evidence="2" id="KW-0808">Transferase</keyword>
<dbReference type="Pfam" id="PF13578">
    <property type="entry name" value="Methyltransf_24"/>
    <property type="match status" value="1"/>
</dbReference>
<dbReference type="Gene3D" id="3.90.550.10">
    <property type="entry name" value="Spore Coat Polysaccharide Biosynthesis Protein SpsA, Chain A"/>
    <property type="match status" value="1"/>
</dbReference>
<protein>
    <recommendedName>
        <fullName evidence="7">Rhamnosyl O-methyltransferase</fullName>
    </recommendedName>
</protein>
<keyword evidence="1" id="KW-0489">Methyltransferase</keyword>
<dbReference type="Proteomes" id="UP000595663">
    <property type="component" value="Chromosome"/>
</dbReference>
<dbReference type="OrthoDB" id="9816424at2"/>
<organism evidence="5 6">
    <name type="scientific">Amphritea japonica ATCC BAA-1530</name>
    <dbReference type="NCBI Taxonomy" id="1278309"/>
    <lineage>
        <taxon>Bacteria</taxon>
        <taxon>Pseudomonadati</taxon>
        <taxon>Pseudomonadota</taxon>
        <taxon>Gammaproteobacteria</taxon>
        <taxon>Oceanospirillales</taxon>
        <taxon>Oceanospirillaceae</taxon>
        <taxon>Amphritea</taxon>
    </lineage>
</organism>
<reference evidence="5 6" key="1">
    <citation type="journal article" date="2008" name="Int. J. Syst. Evol. Microbiol.">
        <title>Amphritea japonica sp. nov. and Amphritea balenae sp. nov., isolated from the sediment adjacent to sperm whale carcasses off Kagoshima, Japan.</title>
        <authorList>
            <person name="Miyazaki M."/>
            <person name="Nogi Y."/>
            <person name="Fujiwara Y."/>
            <person name="Kawato M."/>
            <person name="Nagahama T."/>
            <person name="Kubokawa K."/>
            <person name="Horikoshi K."/>
        </authorList>
    </citation>
    <scope>NUCLEOTIDE SEQUENCE [LARGE SCALE GENOMIC DNA]</scope>
    <source>
        <strain evidence="5 6">ATCC BAA-1530</strain>
    </source>
</reference>
<dbReference type="SUPFAM" id="SSF53448">
    <property type="entry name" value="Nucleotide-diphospho-sugar transferases"/>
    <property type="match status" value="1"/>
</dbReference>
<dbReference type="CDD" id="cd02440">
    <property type="entry name" value="AdoMet_MTases"/>
    <property type="match status" value="1"/>
</dbReference>
<evidence type="ECO:0000256" key="2">
    <source>
        <dbReference type="ARBA" id="ARBA00022679"/>
    </source>
</evidence>
<dbReference type="CDD" id="cd00761">
    <property type="entry name" value="Glyco_tranf_GTA_type"/>
    <property type="match status" value="1"/>
</dbReference>
<dbReference type="GO" id="GO:0005886">
    <property type="term" value="C:plasma membrane"/>
    <property type="evidence" value="ECO:0007669"/>
    <property type="project" value="TreeGrafter"/>
</dbReference>
<dbReference type="SUPFAM" id="SSF53335">
    <property type="entry name" value="S-adenosyl-L-methionine-dependent methyltransferases"/>
    <property type="match status" value="3"/>
</dbReference>
<evidence type="ECO:0000259" key="4">
    <source>
        <dbReference type="Pfam" id="PF08241"/>
    </source>
</evidence>
<dbReference type="InterPro" id="IPR007072">
    <property type="entry name" value="RNMT_CmcI"/>
</dbReference>
<dbReference type="Pfam" id="PF04989">
    <property type="entry name" value="RMNT_CmcI"/>
    <property type="match status" value="1"/>
</dbReference>
<evidence type="ECO:0008006" key="7">
    <source>
        <dbReference type="Google" id="ProtNLM"/>
    </source>
</evidence>
<sequence>MHASSLENMRKCYQKYIVGSELEKRNPLKVLDVGGADINGSYSEVFSDANVQYLGTDLAPGPGVSVILDDPNAFPLEDNSIDVVISGQMLEHCEFFWVVFAEFVRVLKDDGFIFLIAPSSGPIHNYPVDCYRFYPDAYRALAKYTGCNLVEVWHDNRGPWDDLVGVFSKAELAKKNADNDISLALTANSKAAIAPTAFETVQGELPYIEVLKLLHESISPENYLEIGVRNGRSLSLANCHSVGVDPDPEITYELAYNARVLKLTSDYFFELATDPVLQQKPDLVFIDGMHLFEYVLRDFINVEKVSGPHTVVVVDDIYPNHPEQATRERNTRVWTGDVWKLHTLLKKYRPDLTLVPINTSPTGLLIILGLDSKNDTLIKRYNPIVREALHKLDKPDQNTIGRVGALSPSADNLRQLSQVVARAKRLSLPYKSQAGFFDCLISHGPVKPVDASKQLAMSVVVIAYNMARELPRTLRSLTPPIQKNISVDDYEIIVVDNGSTDGVDETLYHAISPNIRIIKAEGNSSSPVAAINQGLALARGEVVGVMIDGARMASPGLLHRALAASKSSPQAAIGTLAFHLGNDVQMKSILAGYDREVEDELLSTVDWEDDGYKLFDVSVFAGSSKGGWFDLPAETNAIFLSAHNWIKIGGYDERFQQPGGGLANLDTWYRICDNPGLNVVMLLGEGTFHQFHGGVATNATSSSWDQFNKEYVEIRGQSYKPPKNVNVSYFGSIQDNQKPSILESSFKSLPQSNKLPTSNIEVNERPFNSKFPPSLLSEIQKGVMRTKYRDVPFFKSPLDIGIYYQLLNKASAKTIIEIGSKFGGSALWFADTLTAYGVESPKVLSIDIELLAEFTDDRIEFITGDAANLGEVLNESLLQELPRPIVVIEDSSHFYQHSTATLNFFHRYLQKGDYIVIEDGVCSQLSESRYRTYDNGPNRAVRDFLLAHGDDYEIDTALCDHYGINATYNPNGYLRRI</sequence>
<dbReference type="InterPro" id="IPR029044">
    <property type="entry name" value="Nucleotide-diphossugar_trans"/>
</dbReference>
<evidence type="ECO:0000313" key="5">
    <source>
        <dbReference type="EMBL" id="BBB25662.1"/>
    </source>
</evidence>